<accession>A0A917Z9T3</accession>
<keyword evidence="2" id="KW-1185">Reference proteome</keyword>
<proteinExistence type="predicted"/>
<reference evidence="1" key="1">
    <citation type="journal article" date="2014" name="Int. J. Syst. Evol. Microbiol.">
        <title>Complete genome sequence of Corynebacterium casei LMG S-19264T (=DSM 44701T), isolated from a smear-ripened cheese.</title>
        <authorList>
            <consortium name="US DOE Joint Genome Institute (JGI-PGF)"/>
            <person name="Walter F."/>
            <person name="Albersmeier A."/>
            <person name="Kalinowski J."/>
            <person name="Ruckert C."/>
        </authorList>
    </citation>
    <scope>NUCLEOTIDE SEQUENCE</scope>
    <source>
        <strain evidence="1">CGMCC 4.7368</strain>
    </source>
</reference>
<gene>
    <name evidence="1" type="ORF">GCM10012289_62430</name>
</gene>
<evidence type="ECO:0000313" key="2">
    <source>
        <dbReference type="Proteomes" id="UP000646523"/>
    </source>
</evidence>
<sequence>MCPRRARCFNTTGPCSPQHHYMLPPAQRLPEARELIEMDRYFVLHAPRQTGKTTPP</sequence>
<evidence type="ECO:0008006" key="3">
    <source>
        <dbReference type="Google" id="ProtNLM"/>
    </source>
</evidence>
<organism evidence="1 2">
    <name type="scientific">Nonomuraea cavernae</name>
    <dbReference type="NCBI Taxonomy" id="2045107"/>
    <lineage>
        <taxon>Bacteria</taxon>
        <taxon>Bacillati</taxon>
        <taxon>Actinomycetota</taxon>
        <taxon>Actinomycetes</taxon>
        <taxon>Streptosporangiales</taxon>
        <taxon>Streptosporangiaceae</taxon>
        <taxon>Nonomuraea</taxon>
    </lineage>
</organism>
<comment type="caution">
    <text evidence="1">The sequence shown here is derived from an EMBL/GenBank/DDBJ whole genome shotgun (WGS) entry which is preliminary data.</text>
</comment>
<reference evidence="1" key="2">
    <citation type="submission" date="2020-09" db="EMBL/GenBank/DDBJ databases">
        <authorList>
            <person name="Sun Q."/>
            <person name="Zhou Y."/>
        </authorList>
    </citation>
    <scope>NUCLEOTIDE SEQUENCE</scope>
    <source>
        <strain evidence="1">CGMCC 4.7368</strain>
    </source>
</reference>
<dbReference type="EMBL" id="BMNH01000027">
    <property type="protein sequence ID" value="GGO79042.1"/>
    <property type="molecule type" value="Genomic_DNA"/>
</dbReference>
<dbReference type="AlphaFoldDB" id="A0A917Z9T3"/>
<evidence type="ECO:0000313" key="1">
    <source>
        <dbReference type="EMBL" id="GGO79042.1"/>
    </source>
</evidence>
<dbReference type="Proteomes" id="UP000646523">
    <property type="component" value="Unassembled WGS sequence"/>
</dbReference>
<name>A0A917Z9T3_9ACTN</name>
<protein>
    <recommendedName>
        <fullName evidence="3">AAA-ATPase-like domain-containing protein</fullName>
    </recommendedName>
</protein>